<evidence type="ECO:0000256" key="1">
    <source>
        <dbReference type="SAM" id="SignalP"/>
    </source>
</evidence>
<feature type="chain" id="PRO_5014895477" evidence="1">
    <location>
        <begin position="23"/>
        <end position="79"/>
    </location>
</feature>
<accession>A0A2M4CBW1</accession>
<reference evidence="2" key="1">
    <citation type="submission" date="2018-01" db="EMBL/GenBank/DDBJ databases">
        <title>An insight into the sialome of Amazonian anophelines.</title>
        <authorList>
            <person name="Ribeiro J.M."/>
            <person name="Scarpassa V."/>
            <person name="Calvo E."/>
        </authorList>
    </citation>
    <scope>NUCLEOTIDE SEQUENCE</scope>
    <source>
        <tissue evidence="2">Salivary glands</tissue>
    </source>
</reference>
<feature type="signal peptide" evidence="1">
    <location>
        <begin position="1"/>
        <end position="22"/>
    </location>
</feature>
<keyword evidence="1" id="KW-0732">Signal</keyword>
<organism evidence="2">
    <name type="scientific">Anopheles marajoara</name>
    <dbReference type="NCBI Taxonomy" id="58244"/>
    <lineage>
        <taxon>Eukaryota</taxon>
        <taxon>Metazoa</taxon>
        <taxon>Ecdysozoa</taxon>
        <taxon>Arthropoda</taxon>
        <taxon>Hexapoda</taxon>
        <taxon>Insecta</taxon>
        <taxon>Pterygota</taxon>
        <taxon>Neoptera</taxon>
        <taxon>Endopterygota</taxon>
        <taxon>Diptera</taxon>
        <taxon>Nematocera</taxon>
        <taxon>Culicoidea</taxon>
        <taxon>Culicidae</taxon>
        <taxon>Anophelinae</taxon>
        <taxon>Anopheles</taxon>
    </lineage>
</organism>
<dbReference type="AlphaFoldDB" id="A0A2M4CBW1"/>
<sequence>MCCLLCWLWWLLRCFYWRYNSIAVVQNKMKQPPHSVSCIGPTKEMTGNQDRTNCSWNQRKKQRFSRPPSLVLLRTPVQQ</sequence>
<dbReference type="EMBL" id="GGFJ01013679">
    <property type="protein sequence ID" value="MBW62820.1"/>
    <property type="molecule type" value="Transcribed_RNA"/>
</dbReference>
<proteinExistence type="predicted"/>
<name>A0A2M4CBW1_9DIPT</name>
<protein>
    <submittedName>
        <fullName evidence="2">Putative secreted protein</fullName>
    </submittedName>
</protein>
<evidence type="ECO:0000313" key="2">
    <source>
        <dbReference type="EMBL" id="MBW62820.1"/>
    </source>
</evidence>